<proteinExistence type="inferred from homology"/>
<dbReference type="EMBL" id="DS235758">
    <property type="protein sequence ID" value="EEB16497.1"/>
    <property type="molecule type" value="Genomic_DNA"/>
</dbReference>
<evidence type="ECO:0000256" key="3">
    <source>
        <dbReference type="ARBA" id="ARBA00022473"/>
    </source>
</evidence>
<reference evidence="13" key="2">
    <citation type="submission" date="2007-04" db="EMBL/GenBank/DDBJ databases">
        <title>The genome of the human body louse.</title>
        <authorList>
            <consortium name="The Human Body Louse Genome Consortium"/>
            <person name="Kirkness E."/>
            <person name="Walenz B."/>
            <person name="Hass B."/>
            <person name="Bruggner R."/>
            <person name="Strausberg R."/>
        </authorList>
    </citation>
    <scope>NUCLEOTIDE SEQUENCE</scope>
    <source>
        <strain evidence="13">USDA</strain>
    </source>
</reference>
<dbReference type="SMART" id="SM00389">
    <property type="entry name" value="HOX"/>
    <property type="match status" value="1"/>
</dbReference>
<dbReference type="OrthoDB" id="6159439at2759"/>
<dbReference type="EnsemblMetazoa" id="PHUM424540-RA">
    <property type="protein sequence ID" value="PHUM424540-PA"/>
    <property type="gene ID" value="PHUM424540"/>
</dbReference>
<feature type="compositionally biased region" description="Basic residues" evidence="10">
    <location>
        <begin position="50"/>
        <end position="60"/>
    </location>
</feature>
<dbReference type="PIRSF" id="PIRSF000563">
    <property type="entry name" value="Homeobox_protein_Pitx/Unc30"/>
    <property type="match status" value="1"/>
</dbReference>
<dbReference type="PROSITE" id="PS00027">
    <property type="entry name" value="HOMEOBOX_1"/>
    <property type="match status" value="1"/>
</dbReference>
<evidence type="ECO:0000256" key="5">
    <source>
        <dbReference type="ARBA" id="ARBA00023155"/>
    </source>
</evidence>
<evidence type="ECO:0000256" key="2">
    <source>
        <dbReference type="ARBA" id="ARBA00006503"/>
    </source>
</evidence>
<dbReference type="eggNOG" id="KOG0486">
    <property type="taxonomic scope" value="Eukaryota"/>
</dbReference>
<evidence type="ECO:0000256" key="4">
    <source>
        <dbReference type="ARBA" id="ARBA00023125"/>
    </source>
</evidence>
<dbReference type="FunFam" id="1.10.10.60:FF:000031">
    <property type="entry name" value="Homeobox protein"/>
    <property type="match status" value="1"/>
</dbReference>
<dbReference type="PANTHER" id="PTHR45882">
    <property type="entry name" value="PITUITARY HOMEOBOX HOMOLOG PTX1"/>
    <property type="match status" value="1"/>
</dbReference>
<dbReference type="KEGG" id="phu:Phum_PHUM424540"/>
<dbReference type="Pfam" id="PF00046">
    <property type="entry name" value="Homeodomain"/>
    <property type="match status" value="1"/>
</dbReference>
<dbReference type="InterPro" id="IPR001356">
    <property type="entry name" value="HD"/>
</dbReference>
<keyword evidence="5 8" id="KW-0371">Homeobox</keyword>
<gene>
    <name evidence="14" type="primary">8229921</name>
    <name evidence="13" type="ORF">Phum_PHUM424540</name>
</gene>
<dbReference type="PANTHER" id="PTHR45882:SF3">
    <property type="entry name" value="PITUITARY HOMEOBOX HOMOLOG PTX1"/>
    <property type="match status" value="1"/>
</dbReference>
<reference evidence="13" key="1">
    <citation type="submission" date="2007-04" db="EMBL/GenBank/DDBJ databases">
        <title>Annotation of Pediculus humanus corporis strain USDA.</title>
        <authorList>
            <person name="Kirkness E."/>
            <person name="Hannick L."/>
            <person name="Hass B."/>
            <person name="Bruggner R."/>
            <person name="Lawson D."/>
            <person name="Bidwell S."/>
            <person name="Joardar V."/>
            <person name="Caler E."/>
            <person name="Walenz B."/>
            <person name="Inman J."/>
            <person name="Schobel S."/>
            <person name="Galinsky K."/>
            <person name="Amedeo P."/>
            <person name="Strausberg R."/>
        </authorList>
    </citation>
    <scope>NUCLEOTIDE SEQUENCE</scope>
    <source>
        <strain evidence="13">USDA</strain>
    </source>
</reference>
<organism>
    <name type="scientific">Pediculus humanus subsp. corporis</name>
    <name type="common">Body louse</name>
    <dbReference type="NCBI Taxonomy" id="121224"/>
    <lineage>
        <taxon>Eukaryota</taxon>
        <taxon>Metazoa</taxon>
        <taxon>Ecdysozoa</taxon>
        <taxon>Arthropoda</taxon>
        <taxon>Hexapoda</taxon>
        <taxon>Insecta</taxon>
        <taxon>Pterygota</taxon>
        <taxon>Neoptera</taxon>
        <taxon>Paraneoptera</taxon>
        <taxon>Psocodea</taxon>
        <taxon>Troctomorpha</taxon>
        <taxon>Phthiraptera</taxon>
        <taxon>Anoplura</taxon>
        <taxon>Pediculidae</taxon>
        <taxon>Pediculus</taxon>
    </lineage>
</organism>
<dbReference type="Pfam" id="PF03826">
    <property type="entry name" value="OAR"/>
    <property type="match status" value="1"/>
</dbReference>
<feature type="domain" description="Homeobox" evidence="11">
    <location>
        <begin position="53"/>
        <end position="113"/>
    </location>
</feature>
<evidence type="ECO:0000259" key="11">
    <source>
        <dbReference type="PROSITE" id="PS50071"/>
    </source>
</evidence>
<keyword evidence="6 7" id="KW-0539">Nucleus</keyword>
<evidence type="ECO:0000259" key="12">
    <source>
        <dbReference type="PROSITE" id="PS50803"/>
    </source>
</evidence>
<reference evidence="14" key="3">
    <citation type="submission" date="2020-05" db="UniProtKB">
        <authorList>
            <consortium name="EnsemblMetazoa"/>
        </authorList>
    </citation>
    <scope>IDENTIFICATION</scope>
    <source>
        <strain evidence="14">USDA</strain>
    </source>
</reference>
<feature type="DNA-binding region" description="Homeobox" evidence="8">
    <location>
        <begin position="55"/>
        <end position="114"/>
    </location>
</feature>
<dbReference type="GO" id="GO:0005634">
    <property type="term" value="C:nucleus"/>
    <property type="evidence" value="ECO:0007669"/>
    <property type="project" value="UniProtKB-SubCell"/>
</dbReference>
<comment type="similarity">
    <text evidence="2 7">Belongs to the paired homeobox family. Bicoid subfamily.</text>
</comment>
<evidence type="ECO:0000256" key="9">
    <source>
        <dbReference type="RuleBase" id="RU000682"/>
    </source>
</evidence>
<accession>E0VSZ1</accession>
<sequence>MLHLMGTGRILTTDHHHHHHHTSSTGTPNISSIKTESVETPETTDEKDGKKSKRQRRQRTHFTSQQLQELEATFARNRYPDMSTREEIAMWTNLTEARVRVWFKNRRAKWRKRERNAMNAAAAAAADFKNGFGTQFNGLMQPFTDTDSLYSSYSTYNNWAAKVPSPLGTKTFPWSVNHLTSVVPTNHHQTGVGVNCFNTATSVSVAAAAGMSTGSMLPGGMTGSNTTPSPACPYGPPTNPYSMYRASADLPNHAMTTSIASLRLKAKQHSVSSSFGTYSPVTTRPSSTGLSACQYATIDRNV</sequence>
<dbReference type="GeneID" id="8229921"/>
<dbReference type="HOGENOM" id="CLU_030301_3_0_1"/>
<dbReference type="STRING" id="121224.E0VSZ1"/>
<dbReference type="EMBL" id="AAZO01005189">
    <property type="status" value="NOT_ANNOTATED_CDS"/>
    <property type="molecule type" value="Genomic_DNA"/>
</dbReference>
<feature type="region of interest" description="Disordered" evidence="10">
    <location>
        <begin position="14"/>
        <end position="64"/>
    </location>
</feature>
<keyword evidence="3 7" id="KW-0217">Developmental protein</keyword>
<feature type="compositionally biased region" description="Polar residues" evidence="10">
    <location>
        <begin position="23"/>
        <end position="41"/>
    </location>
</feature>
<evidence type="ECO:0000256" key="1">
    <source>
        <dbReference type="ARBA" id="ARBA00004123"/>
    </source>
</evidence>
<dbReference type="OMA" id="NSMRNPL"/>
<dbReference type="GO" id="GO:0000978">
    <property type="term" value="F:RNA polymerase II cis-regulatory region sequence-specific DNA binding"/>
    <property type="evidence" value="ECO:0007669"/>
    <property type="project" value="TreeGrafter"/>
</dbReference>
<dbReference type="RefSeq" id="XP_002429235.1">
    <property type="nucleotide sequence ID" value="XM_002429190.1"/>
</dbReference>
<comment type="subcellular location">
    <subcellularLocation>
        <location evidence="1 7 8 9">Nucleus</location>
    </subcellularLocation>
</comment>
<keyword evidence="4 7" id="KW-0238">DNA-binding</keyword>
<evidence type="ECO:0000313" key="14">
    <source>
        <dbReference type="EnsemblMetazoa" id="PHUM424540-PA"/>
    </source>
</evidence>
<evidence type="ECO:0000256" key="6">
    <source>
        <dbReference type="ARBA" id="ARBA00023242"/>
    </source>
</evidence>
<dbReference type="PROSITE" id="PS50071">
    <property type="entry name" value="HOMEOBOX_2"/>
    <property type="match status" value="1"/>
</dbReference>
<evidence type="ECO:0000256" key="8">
    <source>
        <dbReference type="PROSITE-ProRule" id="PRU00108"/>
    </source>
</evidence>
<evidence type="ECO:0000256" key="10">
    <source>
        <dbReference type="SAM" id="MobiDB-lite"/>
    </source>
</evidence>
<dbReference type="GO" id="GO:0009653">
    <property type="term" value="P:anatomical structure morphogenesis"/>
    <property type="evidence" value="ECO:0007669"/>
    <property type="project" value="TreeGrafter"/>
</dbReference>
<dbReference type="InterPro" id="IPR016233">
    <property type="entry name" value="Homeobox_Pitx/unc30"/>
</dbReference>
<dbReference type="VEuPathDB" id="VectorBase:PHUM424540"/>
<dbReference type="CDD" id="cd00086">
    <property type="entry name" value="homeodomain"/>
    <property type="match status" value="1"/>
</dbReference>
<dbReference type="CTD" id="8229921"/>
<dbReference type="Gene3D" id="1.10.10.60">
    <property type="entry name" value="Homeodomain-like"/>
    <property type="match status" value="1"/>
</dbReference>
<dbReference type="InterPro" id="IPR017970">
    <property type="entry name" value="Homeobox_CS"/>
</dbReference>
<dbReference type="AlphaFoldDB" id="E0VSZ1"/>
<evidence type="ECO:0000313" key="13">
    <source>
        <dbReference type="EMBL" id="EEB16497.1"/>
    </source>
</evidence>
<evidence type="ECO:0000256" key="7">
    <source>
        <dbReference type="PIRNR" id="PIRNR000563"/>
    </source>
</evidence>
<name>E0VSZ1_PEDHC</name>
<dbReference type="InterPro" id="IPR009057">
    <property type="entry name" value="Homeodomain-like_sf"/>
</dbReference>
<dbReference type="GO" id="GO:0000981">
    <property type="term" value="F:DNA-binding transcription factor activity, RNA polymerase II-specific"/>
    <property type="evidence" value="ECO:0007669"/>
    <property type="project" value="InterPro"/>
</dbReference>
<feature type="domain" description="OAR" evidence="12">
    <location>
        <begin position="257"/>
        <end position="270"/>
    </location>
</feature>
<evidence type="ECO:0000313" key="15">
    <source>
        <dbReference type="Proteomes" id="UP000009046"/>
    </source>
</evidence>
<keyword evidence="15" id="KW-1185">Reference proteome</keyword>
<dbReference type="InParanoid" id="E0VSZ1"/>
<protein>
    <recommendedName>
        <fullName evidence="7">Homeobox protein</fullName>
    </recommendedName>
</protein>
<dbReference type="SUPFAM" id="SSF46689">
    <property type="entry name" value="Homeodomain-like"/>
    <property type="match status" value="1"/>
</dbReference>
<dbReference type="InterPro" id="IPR003654">
    <property type="entry name" value="OAR_dom"/>
</dbReference>
<dbReference type="Proteomes" id="UP000009046">
    <property type="component" value="Unassembled WGS sequence"/>
</dbReference>
<dbReference type="PROSITE" id="PS50803">
    <property type="entry name" value="OAR"/>
    <property type="match status" value="1"/>
</dbReference>